<dbReference type="SMART" id="SM00612">
    <property type="entry name" value="Kelch"/>
    <property type="match status" value="6"/>
</dbReference>
<dbReference type="PANTHER" id="PTHR45632:SF3">
    <property type="entry name" value="KELCH-LIKE PROTEIN 32"/>
    <property type="match status" value="1"/>
</dbReference>
<evidence type="ECO:0000313" key="3">
    <source>
        <dbReference type="EnsemblMetazoa" id="XP_020903196.1"/>
    </source>
</evidence>
<dbReference type="InterPro" id="IPR011043">
    <property type="entry name" value="Gal_Oxase/kelch_b-propeller"/>
</dbReference>
<reference evidence="3" key="1">
    <citation type="submission" date="2022-11" db="UniProtKB">
        <authorList>
            <consortium name="EnsemblMetazoa"/>
        </authorList>
    </citation>
    <scope>IDENTIFICATION</scope>
</reference>
<proteinExistence type="predicted"/>
<dbReference type="SUPFAM" id="SSF117281">
    <property type="entry name" value="Kelch motif"/>
    <property type="match status" value="1"/>
</dbReference>
<keyword evidence="4" id="KW-1185">Reference proteome</keyword>
<dbReference type="InterPro" id="IPR011498">
    <property type="entry name" value="Kelch_2"/>
</dbReference>
<sequence>MQSGDNSGNTVVWDSAVLLPSGEVMFIGGADGDDFNRDTLSWAPIYHPSVDSWSPSSMISDRHSFTATVLPSRAVLVAGGGIRAHFFTSTTDRAEIYRESAQPWTQGPALHQIRHGHSVTSLPNGSIMVAGGGTNAVEIIERTQEGILTTRLSNAMFHSRGHHTATLLPTGKVLVAGGGSATAELFDPQTETWEELPQMEIPRSHHTATLLPSGKVLLVGGSGSSNSTEVFDPQAESWHSSAPSLARRAGHTATLLLSGSVIVAGGQGLSSSEIYDPVADSWHESTSIGDSVAFHSASLLADGRVLIVGGEVRDDPGATSSCAIFDPATGNWSAVSALPKPRMWHSAQTLPSGEVFVVGGFGGWELSPANQVISTKIQKGIPELGSPLSSTVIFDPKTQAWRSGPSLAQPRHDHKSILSSANEVVVVGGREWFDEILGLEVLGTDPPARVRAPRISSSVLELSHHGTLTLEGSNLLGDSE</sequence>
<dbReference type="PANTHER" id="PTHR45632">
    <property type="entry name" value="LD33804P"/>
    <property type="match status" value="1"/>
</dbReference>
<dbReference type="EnsemblMetazoa" id="XM_021047537.1">
    <property type="protein sequence ID" value="XP_020903196.1"/>
    <property type="gene ID" value="LOC110241658"/>
</dbReference>
<accession>A0A913XEH0</accession>
<organism evidence="3 4">
    <name type="scientific">Exaiptasia diaphana</name>
    <name type="common">Tropical sea anemone</name>
    <name type="synonym">Aiptasia pulchella</name>
    <dbReference type="NCBI Taxonomy" id="2652724"/>
    <lineage>
        <taxon>Eukaryota</taxon>
        <taxon>Metazoa</taxon>
        <taxon>Cnidaria</taxon>
        <taxon>Anthozoa</taxon>
        <taxon>Hexacorallia</taxon>
        <taxon>Actiniaria</taxon>
        <taxon>Aiptasiidae</taxon>
        <taxon>Exaiptasia</taxon>
    </lineage>
</organism>
<evidence type="ECO:0000256" key="1">
    <source>
        <dbReference type="ARBA" id="ARBA00022441"/>
    </source>
</evidence>
<dbReference type="InterPro" id="IPR015915">
    <property type="entry name" value="Kelch-typ_b-propeller"/>
</dbReference>
<dbReference type="RefSeq" id="XP_020903196.1">
    <property type="nucleotide sequence ID" value="XM_021047537.1"/>
</dbReference>
<evidence type="ECO:0000313" key="4">
    <source>
        <dbReference type="Proteomes" id="UP000887567"/>
    </source>
</evidence>
<dbReference type="OrthoDB" id="9998912at2759"/>
<keyword evidence="2" id="KW-0677">Repeat</keyword>
<evidence type="ECO:0000256" key="2">
    <source>
        <dbReference type="ARBA" id="ARBA00022737"/>
    </source>
</evidence>
<evidence type="ECO:0008006" key="5">
    <source>
        <dbReference type="Google" id="ProtNLM"/>
    </source>
</evidence>
<dbReference type="Gene3D" id="2.130.10.80">
    <property type="entry name" value="Galactose oxidase/kelch, beta-propeller"/>
    <property type="match status" value="2"/>
</dbReference>
<dbReference type="SUPFAM" id="SSF50965">
    <property type="entry name" value="Galactose oxidase, central domain"/>
    <property type="match status" value="1"/>
</dbReference>
<name>A0A913XEH0_EXADI</name>
<dbReference type="Gene3D" id="2.120.10.80">
    <property type="entry name" value="Kelch-type beta propeller"/>
    <property type="match status" value="2"/>
</dbReference>
<dbReference type="KEGG" id="epa:110241658"/>
<dbReference type="AlphaFoldDB" id="A0A913XEH0"/>
<dbReference type="InterPro" id="IPR006652">
    <property type="entry name" value="Kelch_1"/>
</dbReference>
<dbReference type="GeneID" id="110241658"/>
<dbReference type="Pfam" id="PF07646">
    <property type="entry name" value="Kelch_2"/>
    <property type="match status" value="1"/>
</dbReference>
<dbReference type="Proteomes" id="UP000887567">
    <property type="component" value="Unplaced"/>
</dbReference>
<dbReference type="InterPro" id="IPR037293">
    <property type="entry name" value="Gal_Oxidase_central_sf"/>
</dbReference>
<protein>
    <recommendedName>
        <fullName evidence="5">Kelch repeat-containing protein</fullName>
    </recommendedName>
</protein>
<keyword evidence="1" id="KW-0880">Kelch repeat</keyword>